<accession>A0A7R9Q1J5</accession>
<keyword evidence="7" id="KW-1185">Reference proteome</keyword>
<evidence type="ECO:0000259" key="5">
    <source>
        <dbReference type="Pfam" id="PF25119"/>
    </source>
</evidence>
<organism evidence="6">
    <name type="scientific">Medioppia subpectinata</name>
    <dbReference type="NCBI Taxonomy" id="1979941"/>
    <lineage>
        <taxon>Eukaryota</taxon>
        <taxon>Metazoa</taxon>
        <taxon>Ecdysozoa</taxon>
        <taxon>Arthropoda</taxon>
        <taxon>Chelicerata</taxon>
        <taxon>Arachnida</taxon>
        <taxon>Acari</taxon>
        <taxon>Acariformes</taxon>
        <taxon>Sarcoptiformes</taxon>
        <taxon>Oribatida</taxon>
        <taxon>Brachypylina</taxon>
        <taxon>Oppioidea</taxon>
        <taxon>Oppiidae</taxon>
        <taxon>Medioppia</taxon>
    </lineage>
</organism>
<dbReference type="GO" id="GO:0016787">
    <property type="term" value="F:hydrolase activity"/>
    <property type="evidence" value="ECO:0007669"/>
    <property type="project" value="InterPro"/>
</dbReference>
<keyword evidence="3" id="KW-0472">Membrane</keyword>
<sequence>MPSSVSSTQTPIVMLFENILQSKTHRYKPLNPSRNGSKGTAKWFRLDRLSIREWLLIAVVFCIISFLIFYQFIPNSSLHGFIRIPPKPKFKCYSNEDPFRSTVLRVSPNSHSSNFRLRLDAKVLVFVETQYSKLGRQLIEILESSRMRFKVEIVGKSLPMLTNLERGRFAVIIFENFNKYLNMNKWNRELLDKYCREYSVGIIGIIQPNEERKSGLQLRDFPLRVDTGVAIRDFRLNPLSPVLRMTRAGEVQFGPLPGNDWVVFYSNHTSYQPLGQAFIQYPKELYTNEVVTDANTPAPTPKRQLVTTAIQDHGLYDGIQRILFGNGFTFWVNKLLLLDSISFLSHGKLSLPLERYLLIDIDDIFVGEKGTRMKRSDVFELL</sequence>
<evidence type="ECO:0000313" key="6">
    <source>
        <dbReference type="EMBL" id="CAD7627955.1"/>
    </source>
</evidence>
<gene>
    <name evidence="6" type="ORF">OSB1V03_LOCUS8379</name>
</gene>
<keyword evidence="3" id="KW-0812">Transmembrane</keyword>
<feature type="transmembrane region" description="Helical" evidence="3">
    <location>
        <begin position="54"/>
        <end position="73"/>
    </location>
</feature>
<evidence type="ECO:0000256" key="1">
    <source>
        <dbReference type="ARBA" id="ARBA00004555"/>
    </source>
</evidence>
<evidence type="ECO:0000256" key="2">
    <source>
        <dbReference type="ARBA" id="ARBA00023034"/>
    </source>
</evidence>
<evidence type="ECO:0000256" key="3">
    <source>
        <dbReference type="SAM" id="Phobius"/>
    </source>
</evidence>
<dbReference type="OrthoDB" id="8958249at2759"/>
<feature type="domain" description="Heparan sulphate-N-deacetylase deacetylase" evidence="4">
    <location>
        <begin position="354"/>
        <end position="382"/>
    </location>
</feature>
<dbReference type="InterPro" id="IPR056793">
    <property type="entry name" value="HSNSD_N"/>
</dbReference>
<dbReference type="GO" id="GO:0015016">
    <property type="term" value="F:heparan sulfate N-sulfotransferase activity"/>
    <property type="evidence" value="ECO:0007669"/>
    <property type="project" value="InterPro"/>
</dbReference>
<keyword evidence="3" id="KW-1133">Transmembrane helix</keyword>
<feature type="non-terminal residue" evidence="6">
    <location>
        <position position="1"/>
    </location>
</feature>
<protein>
    <recommendedName>
        <fullName evidence="8">Heparan sulphate-N-deacetylase domain-containing protein</fullName>
    </recommendedName>
</protein>
<dbReference type="EMBL" id="CAJPIZ010005219">
    <property type="protein sequence ID" value="CAG2108385.1"/>
    <property type="molecule type" value="Genomic_DNA"/>
</dbReference>
<dbReference type="GO" id="GO:0005794">
    <property type="term" value="C:Golgi apparatus"/>
    <property type="evidence" value="ECO:0007669"/>
    <property type="project" value="UniProtKB-SubCell"/>
</dbReference>
<dbReference type="Pfam" id="PF25119">
    <property type="entry name" value="HSNSD_N"/>
    <property type="match status" value="1"/>
</dbReference>
<evidence type="ECO:0008006" key="8">
    <source>
        <dbReference type="Google" id="ProtNLM"/>
    </source>
</evidence>
<dbReference type="Pfam" id="PF12062">
    <property type="entry name" value="HSNSD-CE"/>
    <property type="match status" value="1"/>
</dbReference>
<keyword evidence="2" id="KW-0333">Golgi apparatus</keyword>
<dbReference type="AlphaFoldDB" id="A0A7R9Q1J5"/>
<evidence type="ECO:0000259" key="4">
    <source>
        <dbReference type="Pfam" id="PF12062"/>
    </source>
</evidence>
<dbReference type="Proteomes" id="UP000759131">
    <property type="component" value="Unassembled WGS sequence"/>
</dbReference>
<reference evidence="6" key="1">
    <citation type="submission" date="2020-11" db="EMBL/GenBank/DDBJ databases">
        <authorList>
            <person name="Tran Van P."/>
        </authorList>
    </citation>
    <scope>NUCLEOTIDE SEQUENCE</scope>
</reference>
<dbReference type="InterPro" id="IPR021930">
    <property type="entry name" value="Heparan_SO4_deacetylase_dom"/>
</dbReference>
<comment type="subcellular location">
    <subcellularLocation>
        <location evidence="1">Golgi apparatus</location>
    </subcellularLocation>
</comment>
<evidence type="ECO:0000313" key="7">
    <source>
        <dbReference type="Proteomes" id="UP000759131"/>
    </source>
</evidence>
<proteinExistence type="predicted"/>
<feature type="domain" description="Heparan sulfate-N-deacetylase N-terminal" evidence="5">
    <location>
        <begin position="120"/>
        <end position="344"/>
    </location>
</feature>
<name>A0A7R9Q1J5_9ACAR</name>
<dbReference type="EMBL" id="OC859794">
    <property type="protein sequence ID" value="CAD7627955.1"/>
    <property type="molecule type" value="Genomic_DNA"/>
</dbReference>